<evidence type="ECO:0000256" key="1">
    <source>
        <dbReference type="ARBA" id="ARBA00005254"/>
    </source>
</evidence>
<protein>
    <submittedName>
        <fullName evidence="2">Gamma-carboxygeranoyl-CoA hydratase</fullName>
    </submittedName>
</protein>
<organism evidence="2 3">
    <name type="scientific">Vibrio furnissii</name>
    <dbReference type="NCBI Taxonomy" id="29494"/>
    <lineage>
        <taxon>Bacteria</taxon>
        <taxon>Pseudomonadati</taxon>
        <taxon>Pseudomonadota</taxon>
        <taxon>Gammaproteobacteria</taxon>
        <taxon>Vibrionales</taxon>
        <taxon>Vibrionaceae</taxon>
        <taxon>Vibrio</taxon>
    </lineage>
</organism>
<evidence type="ECO:0000313" key="3">
    <source>
        <dbReference type="Proteomes" id="UP000051221"/>
    </source>
</evidence>
<reference evidence="2 3" key="1">
    <citation type="submission" date="2015-08" db="EMBL/GenBank/DDBJ databases">
        <title>Antibacterial properties of a collection of Vibrionaceae strains.</title>
        <authorList>
            <person name="Giubergia S."/>
        </authorList>
    </citation>
    <scope>NUCLEOTIDE SEQUENCE [LARGE SCALE GENOMIC DNA]</scope>
    <source>
        <strain evidence="2 3">S0821</strain>
    </source>
</reference>
<dbReference type="GO" id="GO:0008300">
    <property type="term" value="P:isoprenoid catabolic process"/>
    <property type="evidence" value="ECO:0007669"/>
    <property type="project" value="TreeGrafter"/>
</dbReference>
<dbReference type="InParanoid" id="A0A0Q2SKJ3"/>
<dbReference type="SUPFAM" id="SSF52096">
    <property type="entry name" value="ClpP/crotonase"/>
    <property type="match status" value="1"/>
</dbReference>
<dbReference type="InterPro" id="IPR001753">
    <property type="entry name" value="Enoyl-CoA_hydra/iso"/>
</dbReference>
<dbReference type="Gene3D" id="3.90.226.10">
    <property type="entry name" value="2-enoyl-CoA Hydratase, Chain A, domain 1"/>
    <property type="match status" value="1"/>
</dbReference>
<keyword evidence="3" id="KW-1185">Reference proteome</keyword>
<dbReference type="PANTHER" id="PTHR42964">
    <property type="entry name" value="ENOYL-COA HYDRATASE"/>
    <property type="match status" value="1"/>
</dbReference>
<name>A0A0Q2SKJ3_VIBFU</name>
<dbReference type="Pfam" id="PF00378">
    <property type="entry name" value="ECH_1"/>
    <property type="match status" value="1"/>
</dbReference>
<comment type="caution">
    <text evidence="2">The sequence shown here is derived from an EMBL/GenBank/DDBJ whole genome shotgun (WGS) entry which is preliminary data.</text>
</comment>
<dbReference type="AlphaFoldDB" id="A0A0Q2SKJ3"/>
<dbReference type="Gene3D" id="1.10.12.10">
    <property type="entry name" value="Lyase 2-enoyl-coa Hydratase, Chain A, domain 2"/>
    <property type="match status" value="1"/>
</dbReference>
<dbReference type="CDD" id="cd06558">
    <property type="entry name" value="crotonase-like"/>
    <property type="match status" value="1"/>
</dbReference>
<proteinExistence type="inferred from homology"/>
<dbReference type="PANTHER" id="PTHR42964:SF1">
    <property type="entry name" value="POLYKETIDE BIOSYNTHESIS ENOYL-COA HYDRATASE PKSH-RELATED"/>
    <property type="match status" value="1"/>
</dbReference>
<dbReference type="EMBL" id="LKHS01000001">
    <property type="protein sequence ID" value="KQH88099.1"/>
    <property type="molecule type" value="Genomic_DNA"/>
</dbReference>
<dbReference type="InterPro" id="IPR014748">
    <property type="entry name" value="Enoyl-CoA_hydra_C"/>
</dbReference>
<accession>A0A0Q2SKJ3</accession>
<dbReference type="InterPro" id="IPR051683">
    <property type="entry name" value="Enoyl-CoA_Hydratase/Isomerase"/>
</dbReference>
<comment type="similarity">
    <text evidence="1">Belongs to the enoyl-CoA hydratase/isomerase family.</text>
</comment>
<dbReference type="RefSeq" id="WP_055465110.1">
    <property type="nucleotide sequence ID" value="NZ_LKHS01000001.1"/>
</dbReference>
<dbReference type="GO" id="GO:0003824">
    <property type="term" value="F:catalytic activity"/>
    <property type="evidence" value="ECO:0007669"/>
    <property type="project" value="UniProtKB-ARBA"/>
</dbReference>
<dbReference type="InterPro" id="IPR029045">
    <property type="entry name" value="ClpP/crotonase-like_dom_sf"/>
</dbReference>
<evidence type="ECO:0000313" key="2">
    <source>
        <dbReference type="EMBL" id="KQH88099.1"/>
    </source>
</evidence>
<sequence>MNPRQSDVLCDVSADGIATLTLNRVEKHNAFDDVMISQLLTKLTQLQSNPAVRTLLLQANGQHFSAGADLQWMRSMAGKSHSDNHSDAAQLALLMQTLDTFPHPTMAIVQGSAFGGALGLICCCDIALAAPNARFCLSEVRLGLIPATIGPYVCRAMGNRQARRYMLSAETIDAATALHLGLVHQVVGYQPDALEHAVNLFTTQLLANSPAALTQAKALCARCDAEPIDQKLIAHTSQVIAELRISTQGQEGLNAFFDKRTPDWRAANIQTKDTQAADKQDGGR</sequence>
<dbReference type="Proteomes" id="UP000051221">
    <property type="component" value="Unassembled WGS sequence"/>
</dbReference>
<gene>
    <name evidence="2" type="ORF">AMR76_02085</name>
</gene>